<dbReference type="InterPro" id="IPR051454">
    <property type="entry name" value="RNA/ubiquinone_mod_enzymes"/>
</dbReference>
<keyword evidence="2" id="KW-1185">Reference proteome</keyword>
<dbReference type="PANTHER" id="PTHR30217:SF7">
    <property type="entry name" value="TRNA HYDROXYLATION PROTEIN P2"/>
    <property type="match status" value="1"/>
</dbReference>
<organism evidence="1 2">
    <name type="scientific">Paenibacillus gansuensis</name>
    <dbReference type="NCBI Taxonomy" id="306542"/>
    <lineage>
        <taxon>Bacteria</taxon>
        <taxon>Bacillati</taxon>
        <taxon>Bacillota</taxon>
        <taxon>Bacilli</taxon>
        <taxon>Bacillales</taxon>
        <taxon>Paenibacillaceae</taxon>
        <taxon>Paenibacillus</taxon>
    </lineage>
</organism>
<proteinExistence type="predicted"/>
<dbReference type="Proteomes" id="UP001597541">
    <property type="component" value="Unassembled WGS sequence"/>
</dbReference>
<gene>
    <name evidence="1" type="ORF">ACFSUF_09375</name>
</gene>
<protein>
    <submittedName>
        <fullName evidence="1">Peptidase U32 family protein</fullName>
    </submittedName>
</protein>
<dbReference type="EMBL" id="JBHUME010000007">
    <property type="protein sequence ID" value="MFD2612632.1"/>
    <property type="molecule type" value="Genomic_DNA"/>
</dbReference>
<sequence length="308" mass="34564">MYKPELLAAAGSMEQLKAYITAGADAVQIGEAKYGVRLPGSFSPEDMKAAVTEAHKLGAKVYAAVNAILDNSLLAELPGYLQTLQEAGVDAVVFGDPAVLMSARKAAPGMKLHWNAEMTSTNYATANYWGSKGAVRAVLARELNMDQVLEFKQKSELQVEVQVHGITNIYHSKRNLVQSYLTHTGKEGFSAAEADRGMYLIEKERQDERYPVYEDENGTHIMSSEDICMLENLHELMEGRIDSFKIETLLKSEHYNTVVIQSYRKVIDAYMADPQGYDFNDEWLDAIRAVQDPDRELSYGFFYKEQVY</sequence>
<reference evidence="2" key="1">
    <citation type="journal article" date="2019" name="Int. J. Syst. Evol. Microbiol.">
        <title>The Global Catalogue of Microorganisms (GCM) 10K type strain sequencing project: providing services to taxonomists for standard genome sequencing and annotation.</title>
        <authorList>
            <consortium name="The Broad Institute Genomics Platform"/>
            <consortium name="The Broad Institute Genome Sequencing Center for Infectious Disease"/>
            <person name="Wu L."/>
            <person name="Ma J."/>
        </authorList>
    </citation>
    <scope>NUCLEOTIDE SEQUENCE [LARGE SCALE GENOMIC DNA]</scope>
    <source>
        <strain evidence="2">KCTC 3950</strain>
    </source>
</reference>
<dbReference type="Pfam" id="PF01136">
    <property type="entry name" value="Peptidase_U32"/>
    <property type="match status" value="1"/>
</dbReference>
<evidence type="ECO:0000313" key="2">
    <source>
        <dbReference type="Proteomes" id="UP001597541"/>
    </source>
</evidence>
<comment type="caution">
    <text evidence="1">The sequence shown here is derived from an EMBL/GenBank/DDBJ whole genome shotgun (WGS) entry which is preliminary data.</text>
</comment>
<name>A0ABW5PBF0_9BACL</name>
<evidence type="ECO:0000313" key="1">
    <source>
        <dbReference type="EMBL" id="MFD2612632.1"/>
    </source>
</evidence>
<accession>A0ABW5PBF0</accession>
<dbReference type="InterPro" id="IPR001539">
    <property type="entry name" value="Peptidase_U32"/>
</dbReference>
<dbReference type="RefSeq" id="WP_377602338.1">
    <property type="nucleotide sequence ID" value="NZ_JBHUME010000007.1"/>
</dbReference>
<dbReference type="PANTHER" id="PTHR30217">
    <property type="entry name" value="PEPTIDASE U32 FAMILY"/>
    <property type="match status" value="1"/>
</dbReference>